<comment type="subcellular location">
    <subcellularLocation>
        <location evidence="1">Membrane</location>
        <topology evidence="1">Multi-pass membrane protein</topology>
    </subcellularLocation>
</comment>
<evidence type="ECO:0000256" key="1">
    <source>
        <dbReference type="ARBA" id="ARBA00004141"/>
    </source>
</evidence>
<protein>
    <submittedName>
        <fullName evidence="5">Uncharacterized protein</fullName>
    </submittedName>
</protein>
<organism evidence="5 6">
    <name type="scientific">Daphnia magna</name>
    <dbReference type="NCBI Taxonomy" id="35525"/>
    <lineage>
        <taxon>Eukaryota</taxon>
        <taxon>Metazoa</taxon>
        <taxon>Ecdysozoa</taxon>
        <taxon>Arthropoda</taxon>
        <taxon>Crustacea</taxon>
        <taxon>Branchiopoda</taxon>
        <taxon>Diplostraca</taxon>
        <taxon>Cladocera</taxon>
        <taxon>Anomopoda</taxon>
        <taxon>Daphniidae</taxon>
        <taxon>Daphnia</taxon>
    </lineage>
</organism>
<dbReference type="Proteomes" id="UP000076858">
    <property type="component" value="Unassembled WGS sequence"/>
</dbReference>
<dbReference type="InterPro" id="IPR013057">
    <property type="entry name" value="AA_transpt_TM"/>
</dbReference>
<dbReference type="AlphaFoldDB" id="A0A0P5XDB3"/>
<evidence type="ECO:0000256" key="3">
    <source>
        <dbReference type="ARBA" id="ARBA00022989"/>
    </source>
</evidence>
<keyword evidence="2" id="KW-0812">Transmembrane</keyword>
<dbReference type="PANTHER" id="PTHR22950">
    <property type="entry name" value="AMINO ACID TRANSPORTER"/>
    <property type="match status" value="1"/>
</dbReference>
<keyword evidence="3" id="KW-1133">Transmembrane helix</keyword>
<reference evidence="5 6" key="1">
    <citation type="submission" date="2016-03" db="EMBL/GenBank/DDBJ databases">
        <title>EvidentialGene: Evidence-directed Construction of Genes on Genomes.</title>
        <authorList>
            <person name="Gilbert D.G."/>
            <person name="Choi J.-H."/>
            <person name="Mockaitis K."/>
            <person name="Colbourne J."/>
            <person name="Pfrender M."/>
        </authorList>
    </citation>
    <scope>NUCLEOTIDE SEQUENCE [LARGE SCALE GENOMIC DNA]</scope>
    <source>
        <strain evidence="5 6">Xinb3</strain>
        <tissue evidence="5">Complete organism</tissue>
    </source>
</reference>
<gene>
    <name evidence="5" type="ORF">APZ42_025761</name>
</gene>
<name>A0A0P5XDB3_9CRUS</name>
<accession>A0A0P5XDB3</accession>
<evidence type="ECO:0000256" key="2">
    <source>
        <dbReference type="ARBA" id="ARBA00022692"/>
    </source>
</evidence>
<dbReference type="STRING" id="35525.A0A0P5XDB3"/>
<dbReference type="PANTHER" id="PTHR22950:SF349">
    <property type="entry name" value="AMINO ACID TRANSPORTER TRANSMEMBRANE DOMAIN-CONTAINING PROTEIN"/>
    <property type="match status" value="1"/>
</dbReference>
<keyword evidence="4" id="KW-0472">Membrane</keyword>
<sequence>MNRGSQESLNSQEKQPLLQQSSPERTAVTEPLVCFSINVLETGEEEIIGEVEDFEATCQSNIGDEAKYHNETSEQKLLPLEPPQAHRPISNCETMVHLLKGNIGTGIFAMPDAFKNAGLVVGSIGIPLMAVICVHCMHILVKCAAVMKRRKGDHFMDYADVVETACQTGPAKLVPYSNFGRKLINLFLCITQFGFCCVYIVFAATNFEQVVAHYFPSAALDIRSYMAIMMVFLIPLCWIRKLKYLSPVSLLANILQTSSLVLIFYYILQDLPNVSSRPAFGSWKTLPLYFGTAVFAFEGISLVLPLQKDMRTPKQFEGLTGVLNTGMVTVSVLYFAVGFYGYLKYGEVVKGSITLNLPSEDLLAQLVKLMMVLAILGSYAVQFYVPMEIIWPSLSTYFQNGPYQLIAEYTFRTVLVLVTLCLAAAIPKLDLFISLVGAFSSSFLALVFPPVLELITYWPNVGRWTMAKNALIIVFGIIGFLAGTYASVESLVDAFST</sequence>
<evidence type="ECO:0000313" key="6">
    <source>
        <dbReference type="Proteomes" id="UP000076858"/>
    </source>
</evidence>
<dbReference type="OrthoDB" id="1684102at2759"/>
<dbReference type="GO" id="GO:0005774">
    <property type="term" value="C:vacuolar membrane"/>
    <property type="evidence" value="ECO:0007669"/>
    <property type="project" value="TreeGrafter"/>
</dbReference>
<dbReference type="EMBL" id="LRGB01001937">
    <property type="protein sequence ID" value="KZS09933.1"/>
    <property type="molecule type" value="Genomic_DNA"/>
</dbReference>
<comment type="caution">
    <text evidence="5">The sequence shown here is derived from an EMBL/GenBank/DDBJ whole genome shotgun (WGS) entry which is preliminary data.</text>
</comment>
<proteinExistence type="predicted"/>
<dbReference type="GO" id="GO:0015179">
    <property type="term" value="F:L-amino acid transmembrane transporter activity"/>
    <property type="evidence" value="ECO:0007669"/>
    <property type="project" value="TreeGrafter"/>
</dbReference>
<dbReference type="Pfam" id="PF01490">
    <property type="entry name" value="Aa_trans"/>
    <property type="match status" value="1"/>
</dbReference>
<evidence type="ECO:0000313" key="5">
    <source>
        <dbReference type="EMBL" id="KZS09933.1"/>
    </source>
</evidence>
<evidence type="ECO:0000256" key="4">
    <source>
        <dbReference type="ARBA" id="ARBA00023136"/>
    </source>
</evidence>
<keyword evidence="6" id="KW-1185">Reference proteome</keyword>